<dbReference type="Pfam" id="PF21534">
    <property type="entry name" value="Rost"/>
    <property type="match status" value="1"/>
</dbReference>
<feature type="transmembrane region" description="Helical" evidence="1">
    <location>
        <begin position="44"/>
        <end position="63"/>
    </location>
</feature>
<dbReference type="OrthoDB" id="6342053at2759"/>
<reference evidence="2 3" key="1">
    <citation type="journal article" date="2018" name="Nat. Ecol. Evol.">
        <title>Genomic signatures of mitonuclear coevolution across populations of Tigriopus californicus.</title>
        <authorList>
            <person name="Barreto F.S."/>
            <person name="Watson E.T."/>
            <person name="Lima T.G."/>
            <person name="Willett C.S."/>
            <person name="Edmands S."/>
            <person name="Li W."/>
            <person name="Burton R.S."/>
        </authorList>
    </citation>
    <scope>NUCLEOTIDE SEQUENCE [LARGE SCALE GENOMIC DNA]</scope>
    <source>
        <strain evidence="2 3">San Diego</strain>
    </source>
</reference>
<dbReference type="AlphaFoldDB" id="A0A553PDU6"/>
<evidence type="ECO:0000313" key="3">
    <source>
        <dbReference type="Proteomes" id="UP000318571"/>
    </source>
</evidence>
<feature type="transmembrane region" description="Helical" evidence="1">
    <location>
        <begin position="182"/>
        <end position="205"/>
    </location>
</feature>
<proteinExistence type="predicted"/>
<dbReference type="GO" id="GO:0016020">
    <property type="term" value="C:membrane"/>
    <property type="evidence" value="ECO:0007669"/>
    <property type="project" value="TreeGrafter"/>
</dbReference>
<feature type="transmembrane region" description="Helical" evidence="1">
    <location>
        <begin position="157"/>
        <end position="175"/>
    </location>
</feature>
<keyword evidence="1" id="KW-1133">Transmembrane helix</keyword>
<evidence type="ECO:0008006" key="4">
    <source>
        <dbReference type="Google" id="ProtNLM"/>
    </source>
</evidence>
<dbReference type="PANTHER" id="PTHR12242">
    <property type="entry name" value="OS02G0130600 PROTEIN-RELATED"/>
    <property type="match status" value="1"/>
</dbReference>
<organism evidence="2 3">
    <name type="scientific">Tigriopus californicus</name>
    <name type="common">Marine copepod</name>
    <dbReference type="NCBI Taxonomy" id="6832"/>
    <lineage>
        <taxon>Eukaryota</taxon>
        <taxon>Metazoa</taxon>
        <taxon>Ecdysozoa</taxon>
        <taxon>Arthropoda</taxon>
        <taxon>Crustacea</taxon>
        <taxon>Multicrustacea</taxon>
        <taxon>Hexanauplia</taxon>
        <taxon>Copepoda</taxon>
        <taxon>Harpacticoida</taxon>
        <taxon>Harpacticidae</taxon>
        <taxon>Tigriopus</taxon>
    </lineage>
</organism>
<protein>
    <recommendedName>
        <fullName evidence="4">Protein rolling stone</fullName>
    </recommendedName>
</protein>
<keyword evidence="1" id="KW-0472">Membrane</keyword>
<name>A0A553PDU6_TIGCA</name>
<comment type="caution">
    <text evidence="2">The sequence shown here is derived from an EMBL/GenBank/DDBJ whole genome shotgun (WGS) entry which is preliminary data.</text>
</comment>
<evidence type="ECO:0000313" key="2">
    <source>
        <dbReference type="EMBL" id="TRY75844.1"/>
    </source>
</evidence>
<dbReference type="STRING" id="6832.A0A553PDU6"/>
<dbReference type="InterPro" id="IPR049352">
    <property type="entry name" value="Rost"/>
</dbReference>
<keyword evidence="1" id="KW-0812">Transmembrane</keyword>
<dbReference type="PANTHER" id="PTHR12242:SF1">
    <property type="entry name" value="MYND-TYPE DOMAIN-CONTAINING PROTEIN"/>
    <property type="match status" value="1"/>
</dbReference>
<dbReference type="Proteomes" id="UP000318571">
    <property type="component" value="Chromosome 2"/>
</dbReference>
<dbReference type="EMBL" id="VCGU01000005">
    <property type="protein sequence ID" value="TRY75844.1"/>
    <property type="molecule type" value="Genomic_DNA"/>
</dbReference>
<keyword evidence="3" id="KW-1185">Reference proteome</keyword>
<feature type="transmembrane region" description="Helical" evidence="1">
    <location>
        <begin position="232"/>
        <end position="254"/>
    </location>
</feature>
<evidence type="ECO:0000256" key="1">
    <source>
        <dbReference type="SAM" id="Phobius"/>
    </source>
</evidence>
<gene>
    <name evidence="2" type="ORF">TCAL_12659</name>
</gene>
<accession>A0A553PDU6</accession>
<sequence>MGFSCWGEFTRGKLSLDHPEKDRFDRSQWCPPGRVSTWYMMYRVFVAIMFVSFVICHIIAFPIPEKWIIFMTDQGVLFLTLHFVLYAALVLTRWIQERRSGLRENTVESLPLIYRISWAMGSCFSNAALVITLIYWIALHRFVEKYGLLETSWEYFLNFFVHALNSTFCLIDIFLTDRPYRVLHFYVPIGYGLFYVLFSLIYWGAGGTGFCNEDGCVNYIYPILDWSGNPGIAVLTVVLALIVIPLGQCVWFGLYKLRLWIFNRVTSS</sequence>
<feature type="transmembrane region" description="Helical" evidence="1">
    <location>
        <begin position="116"/>
        <end position="137"/>
    </location>
</feature>
<dbReference type="OMA" id="LWEHAFN"/>
<feature type="transmembrane region" description="Helical" evidence="1">
    <location>
        <begin position="75"/>
        <end position="95"/>
    </location>
</feature>